<dbReference type="InterPro" id="IPR008767">
    <property type="entry name" value="Phage_SPP1_head-tail_adaptor"/>
</dbReference>
<protein>
    <recommendedName>
        <fullName evidence="3">Phage head-tail joining protein</fullName>
    </recommendedName>
</protein>
<comment type="caution">
    <text evidence="1">The sequence shown here is derived from an EMBL/GenBank/DDBJ whole genome shotgun (WGS) entry which is preliminary data.</text>
</comment>
<evidence type="ECO:0000313" key="2">
    <source>
        <dbReference type="Proteomes" id="UP000185783"/>
    </source>
</evidence>
<name>A0A1U7JJY8_9HYPH</name>
<gene>
    <name evidence="1" type="ORF">A3843_05350</name>
</gene>
<accession>A0A1U7JJY8</accession>
<reference evidence="1 2" key="1">
    <citation type="submission" date="2016-03" db="EMBL/GenBank/DDBJ databases">
        <title>Genome sequence of Nesiotobacter sp. nov., a moderately halophilic alphaproteobacterium isolated from the Yellow Sea, China.</title>
        <authorList>
            <person name="Zhang G."/>
            <person name="Zhang R."/>
        </authorList>
    </citation>
    <scope>NUCLEOTIDE SEQUENCE [LARGE SCALE GENOMIC DNA]</scope>
    <source>
        <strain evidence="1 2">WB1-6</strain>
    </source>
</reference>
<evidence type="ECO:0000313" key="1">
    <source>
        <dbReference type="EMBL" id="OKL45012.1"/>
    </source>
</evidence>
<dbReference type="InterPro" id="IPR038666">
    <property type="entry name" value="SSP1_head-tail_sf"/>
</dbReference>
<dbReference type="EMBL" id="LVVZ01000008">
    <property type="protein sequence ID" value="OKL45012.1"/>
    <property type="molecule type" value="Genomic_DNA"/>
</dbReference>
<proteinExistence type="predicted"/>
<dbReference type="AlphaFoldDB" id="A0A1U7JJY8"/>
<organism evidence="1 2">
    <name type="scientific">Pseudovibrio exalbescens</name>
    <dbReference type="NCBI Taxonomy" id="197461"/>
    <lineage>
        <taxon>Bacteria</taxon>
        <taxon>Pseudomonadati</taxon>
        <taxon>Pseudomonadota</taxon>
        <taxon>Alphaproteobacteria</taxon>
        <taxon>Hyphomicrobiales</taxon>
        <taxon>Stappiaceae</taxon>
        <taxon>Pseudovibrio</taxon>
    </lineage>
</organism>
<dbReference type="Pfam" id="PF05521">
    <property type="entry name" value="Phage_HCP"/>
    <property type="match status" value="1"/>
</dbReference>
<dbReference type="Proteomes" id="UP000185783">
    <property type="component" value="Unassembled WGS sequence"/>
</dbReference>
<dbReference type="NCBIfam" id="TIGR01563">
    <property type="entry name" value="gp16_SPP1"/>
    <property type="match status" value="1"/>
</dbReference>
<keyword evidence="2" id="KW-1185">Reference proteome</keyword>
<sequence>MRAGWLRNKVQVEREMQTPDGAGGVSVEWQIIAAIRGELRMSKGKEVVSSGQIEASAMGTVSLRYSTVTASITEADRVVVDGIPMNIRSVRDPEGRKRRIELIVERGVAQ</sequence>
<dbReference type="RefSeq" id="WP_028482244.1">
    <property type="nucleotide sequence ID" value="NZ_LVVZ01000008.1"/>
</dbReference>
<evidence type="ECO:0008006" key="3">
    <source>
        <dbReference type="Google" id="ProtNLM"/>
    </source>
</evidence>
<dbReference type="Gene3D" id="2.40.10.270">
    <property type="entry name" value="Bacteriophage SPP1 head-tail adaptor protein"/>
    <property type="match status" value="1"/>
</dbReference>
<dbReference type="STRING" id="197461.A3843_05350"/>